<feature type="compositionally biased region" description="Basic and acidic residues" evidence="1">
    <location>
        <begin position="686"/>
        <end position="700"/>
    </location>
</feature>
<dbReference type="Pfam" id="PF25273">
    <property type="entry name" value="DUF7869"/>
    <property type="match status" value="1"/>
</dbReference>
<feature type="region of interest" description="Disordered" evidence="1">
    <location>
        <begin position="686"/>
        <end position="722"/>
    </location>
</feature>
<feature type="compositionally biased region" description="Acidic residues" evidence="1">
    <location>
        <begin position="1769"/>
        <end position="1781"/>
    </location>
</feature>
<comment type="caution">
    <text evidence="3">The sequence shown here is derived from an EMBL/GenBank/DDBJ whole genome shotgun (WGS) entry which is preliminary data.</text>
</comment>
<feature type="region of interest" description="Disordered" evidence="1">
    <location>
        <begin position="1351"/>
        <end position="1493"/>
    </location>
</feature>
<gene>
    <name evidence="3" type="ORF">FOZ60_012602</name>
</gene>
<reference evidence="3 4" key="1">
    <citation type="submission" date="2020-04" db="EMBL/GenBank/DDBJ databases">
        <title>Perkinsus olseni comparative genomics.</title>
        <authorList>
            <person name="Bogema D.R."/>
        </authorList>
    </citation>
    <scope>NUCLEOTIDE SEQUENCE [LARGE SCALE GENOMIC DNA]</scope>
    <source>
        <strain evidence="3">00978-12</strain>
    </source>
</reference>
<feature type="region of interest" description="Disordered" evidence="1">
    <location>
        <begin position="1735"/>
        <end position="1898"/>
    </location>
</feature>
<organism evidence="3 4">
    <name type="scientific">Perkinsus olseni</name>
    <name type="common">Perkinsus atlanticus</name>
    <dbReference type="NCBI Taxonomy" id="32597"/>
    <lineage>
        <taxon>Eukaryota</taxon>
        <taxon>Sar</taxon>
        <taxon>Alveolata</taxon>
        <taxon>Perkinsozoa</taxon>
        <taxon>Perkinsea</taxon>
        <taxon>Perkinsida</taxon>
        <taxon>Perkinsidae</taxon>
        <taxon>Perkinsus</taxon>
    </lineage>
</organism>
<evidence type="ECO:0000256" key="1">
    <source>
        <dbReference type="SAM" id="MobiDB-lite"/>
    </source>
</evidence>
<feature type="region of interest" description="Disordered" evidence="1">
    <location>
        <begin position="1666"/>
        <end position="1723"/>
    </location>
</feature>
<feature type="compositionally biased region" description="Low complexity" evidence="1">
    <location>
        <begin position="1"/>
        <end position="12"/>
    </location>
</feature>
<dbReference type="PANTHER" id="PTHR33153:SF3">
    <property type="entry name" value="TRAFFICKING PROTEIN PARTICLE COMPLEX SUBUNIT 11 DOMAIN-CONTAINING PROTEIN"/>
    <property type="match status" value="1"/>
</dbReference>
<feature type="compositionally biased region" description="Basic and acidic residues" evidence="1">
    <location>
        <begin position="1782"/>
        <end position="1813"/>
    </location>
</feature>
<proteinExistence type="predicted"/>
<dbReference type="InterPro" id="IPR057191">
    <property type="entry name" value="DUF7869"/>
</dbReference>
<protein>
    <recommendedName>
        <fullName evidence="2">DUF7869 domain-containing protein</fullName>
    </recommendedName>
</protein>
<dbReference type="EMBL" id="JABANP010000545">
    <property type="protein sequence ID" value="KAF4681090.1"/>
    <property type="molecule type" value="Genomic_DNA"/>
</dbReference>
<evidence type="ECO:0000313" key="3">
    <source>
        <dbReference type="EMBL" id="KAF4681090.1"/>
    </source>
</evidence>
<accession>A0A7J6NC84</accession>
<evidence type="ECO:0000313" key="4">
    <source>
        <dbReference type="Proteomes" id="UP000541610"/>
    </source>
</evidence>
<feature type="region of interest" description="Disordered" evidence="1">
    <location>
        <begin position="256"/>
        <end position="276"/>
    </location>
</feature>
<feature type="domain" description="DUF7869" evidence="2">
    <location>
        <begin position="383"/>
        <end position="604"/>
    </location>
</feature>
<feature type="region of interest" description="Disordered" evidence="1">
    <location>
        <begin position="2034"/>
        <end position="2057"/>
    </location>
</feature>
<dbReference type="PANTHER" id="PTHR33153">
    <property type="entry name" value="MYND-TYPE DOMAIN-CONTAINING PROTEIN"/>
    <property type="match status" value="1"/>
</dbReference>
<feature type="compositionally biased region" description="Basic and acidic residues" evidence="1">
    <location>
        <begin position="1748"/>
        <end position="1761"/>
    </location>
</feature>
<feature type="compositionally biased region" description="Polar residues" evidence="1">
    <location>
        <begin position="1352"/>
        <end position="1400"/>
    </location>
</feature>
<name>A0A7J6NC84_PEROL</name>
<feature type="compositionally biased region" description="Basic and acidic residues" evidence="1">
    <location>
        <begin position="263"/>
        <end position="276"/>
    </location>
</feature>
<feature type="compositionally biased region" description="Polar residues" evidence="1">
    <location>
        <begin position="1832"/>
        <end position="1843"/>
    </location>
</feature>
<evidence type="ECO:0000259" key="2">
    <source>
        <dbReference type="Pfam" id="PF25273"/>
    </source>
</evidence>
<feature type="compositionally biased region" description="Polar residues" evidence="1">
    <location>
        <begin position="1410"/>
        <end position="1436"/>
    </location>
</feature>
<dbReference type="Proteomes" id="UP000541610">
    <property type="component" value="Unassembled WGS sequence"/>
</dbReference>
<sequence>MSIQGSQMSSSSREGYAEKAGGDGQNTKTRGGRELLNRCSLEAVLEARERKCCRKRCLKTFSVDQMLADRRAFASVGGRPRTRQERADYLWKFCIMQGMIRRASAEKGVFRPMLYNKTICWDGLGGYLGVGNNLLEEVRKMAECGREVVAVRYGTRNPAANTVRVHICEFISQIFRRIGEYQPDRGSIILPFHSMPALLSYLKQKWDDQFDSALFPAPRTIRRYMRRDLKFIEREPPSTGGSSLLPLCDFESMTQDGSQNVRQDTRQQDDKVDSKHLNDDKKASLLRVCLRRTQRFGKCLDCVESQMALSRSQCPSDRRELLNRFNLHLESVMRQRLKYYRLKMQALADPDSLLTIIADGPDQYLTRLPHMVWDRSLPKFDDSALVKVKLELVLCHGRRNGPNTFLYIAPPDKSHGSNMVIEALERTFATLQSNNDMPRTGHVHVQLDNPTGENKNRIAKRLRFVFGFLAEKVAEGLITTADIGFLPPSHTHEDIDMRHSQYGRYLRSKKFVNAVEICNLVEECLSGYESKDPSKSDLKRRRVLDTPMHRESLRTKASTMYHIRDWKERFADKIPKIEGITTAYSYRMQRDEYSGDVMLYHKKTMDLPEWEGCQVFVPAHSLDELPEPKSESPRTDKHDSAAAEMLARLPKECPMCFREEDVCHAIELHTGSYQYLPHESELSKLPRFKLDESEPVDAGRPRSSQGSQESGKELKASLQPGTKNSARLRGTALIGESASSNCEDRDIWNRMRGKDLRYSKPADVRVGQRSAGSSRIYSKRLIASSDGRTWKVSSLAQLRLDELPSPQTFAFIRCEGGLDQCASDCPAIALIVKAPAWRGVCPEGRENEELEVVWYSVDPKMLQKHGAGALSRAALCPLVDPQATGGNRKKSKKLWASTITAASLLAWNSQKLCLNPSPLPSQKRVLREGPDEDADELSNFQVGMPSASDKILCEVLNWPPLDMDLDDYLRLPAVRRLLEAHFSLDDDVPPGQNGLALRRRERSARSSGEGVKFFTRKNRSQPSPLILSVKTGLPVDLHDRHTQVSAFAPGLSAHECSPLWQCHNEQELARSRPAFGSHMPGAQDVVGFAPEEFQESCAFIRALHGCRTGVDLPPAGASVSQCNLWHMLSTALVFPGDKAIFCTLCRTTMKLSPGWTGYVRQGWLAPLADMDWPQALRRYTKHLEWENCHHADECTIEADPSRNRYNNVYPLVVIVDPALKGRRAAEVVTSGPAALPVDSFPGAMRQVIVELRRFYLERSRLPISPKPEGFGMFGAYIQPNLGRLIVYQRMRHWAPADFQGAVFTLDDNKSPFDDRLGLALLKRAVELEELEHGSSSRVGVEPERDVVHWGGTQLSDGATLTRRPQSQDGATHTRRPQSQDGATNSGRPQSQDGSSHTGRPQSRDGATHTGRPQSQDGATHTGRPQSQDGATHTGRPQSPDGATHARRPQSRDGSAPKISSQAPGDATYMRRPPSPVGGMPMGRPQAPDGPTYMRRPLSPVGRMPMGRPQAPDGPTYMRRPLSPVGRMPMGRPQAPDGAVYMRRPLSPVGGMPMGRPQAPDGAIYMRRPLSPVGGMSMGRPQAPDGATYMRRPLSPVGGMSMGRPQAPDGATYMRRALSPMPMGRPQAPDGPTYMRRPLSPVGRMPMESPQEPDGAVYMRRPLSPVAARPMGRSRSPDGTACMRRPLSPVSAANLRRPQSLADAMPMGRPKDSGYSPGSTQELESLPGSIELSNTFQQRLESAPEEEFSERLRQCRGDEVDARSGGGEVQEGEVLENAPEEGIDQKRRTMEGKPDGSHLGKLLEQERHIDDPVLHRTGGMRGGASHPPARASSLANRPEQSSAPISEPCGGTSVREMEVPRTASPKTSDADVPRPASYDKQEHGVAIADSGGTSRRAANGSWSTLEGVSFTVDDLKEAMGTSYPAPQRLCHEPLKSITAKPTKLYEILPRTHFKDAQANRAARRPQMEIGRFNYDYLLHPSYLEPGISSGCREYYTSCYNDGLMCQVDFDEFNSFNHPVVYGLLHRDIRHETAFGGESPENEALLREMPSSVSKQQHA</sequence>
<feature type="region of interest" description="Disordered" evidence="1">
    <location>
        <begin position="1"/>
        <end position="29"/>
    </location>
</feature>
<feature type="compositionally biased region" description="Basic and acidic residues" evidence="1">
    <location>
        <begin position="1867"/>
        <end position="1882"/>
    </location>
</feature>